<gene>
    <name evidence="5" type="ORF">BDD16_001211</name>
</gene>
<dbReference type="InterPro" id="IPR050553">
    <property type="entry name" value="Thioredoxin_ResA/DsbE_sf"/>
</dbReference>
<dbReference type="GO" id="GO:0017004">
    <property type="term" value="P:cytochrome complex assembly"/>
    <property type="evidence" value="ECO:0007669"/>
    <property type="project" value="UniProtKB-KW"/>
</dbReference>
<evidence type="ECO:0000256" key="2">
    <source>
        <dbReference type="ARBA" id="ARBA00022748"/>
    </source>
</evidence>
<dbReference type="Gene3D" id="3.40.30.10">
    <property type="entry name" value="Glutaredoxin"/>
    <property type="match status" value="1"/>
</dbReference>
<protein>
    <submittedName>
        <fullName evidence="5">Thiol-disulfide isomerase/thioredoxin</fullName>
    </submittedName>
</protein>
<dbReference type="EMBL" id="JACCFH010000001">
    <property type="protein sequence ID" value="NYG32225.1"/>
    <property type="molecule type" value="Genomic_DNA"/>
</dbReference>
<keyword evidence="5" id="KW-0413">Isomerase</keyword>
<sequence length="193" mass="20032">MNRRSWIGLSAGVAVVAGGSGWWARQRAATPALQTAAPAAASASGSGAQAPWSLRFDRPEGGTLALADLRGRPLLINFWATWCPPCVKEMPLLDTFARTQAARGQAGWQVIGLAVDGPTPVREFLVKTPVGFPIGLAGFGGTELARQMGNTTGGLPYTVVLGADGQVLHRKLGETNLKELQEWVGAAGAGTTG</sequence>
<dbReference type="SUPFAM" id="SSF52833">
    <property type="entry name" value="Thioredoxin-like"/>
    <property type="match status" value="1"/>
</dbReference>
<evidence type="ECO:0000313" key="6">
    <source>
        <dbReference type="Proteomes" id="UP000518288"/>
    </source>
</evidence>
<reference evidence="5 6" key="1">
    <citation type="submission" date="2020-07" db="EMBL/GenBank/DDBJ databases">
        <title>Genomic Encyclopedia of Archaeal and Bacterial Type Strains, Phase II (KMG-II): from individual species to whole genera.</title>
        <authorList>
            <person name="Goeker M."/>
        </authorList>
    </citation>
    <scope>NUCLEOTIDE SEQUENCE [LARGE SCALE GENOMIC DNA]</scope>
    <source>
        <strain evidence="5 6">DSM 21226</strain>
    </source>
</reference>
<dbReference type="InterPro" id="IPR017937">
    <property type="entry name" value="Thioredoxin_CS"/>
</dbReference>
<dbReference type="GO" id="GO:0016853">
    <property type="term" value="F:isomerase activity"/>
    <property type="evidence" value="ECO:0007669"/>
    <property type="project" value="UniProtKB-KW"/>
</dbReference>
<dbReference type="GO" id="GO:0030313">
    <property type="term" value="C:cell envelope"/>
    <property type="evidence" value="ECO:0007669"/>
    <property type="project" value="UniProtKB-SubCell"/>
</dbReference>
<name>A0A7Y9QZ39_9BURK</name>
<dbReference type="InterPro" id="IPR036249">
    <property type="entry name" value="Thioredoxin-like_sf"/>
</dbReference>
<dbReference type="Proteomes" id="UP000518288">
    <property type="component" value="Unassembled WGS sequence"/>
</dbReference>
<dbReference type="PANTHER" id="PTHR42852:SF18">
    <property type="entry name" value="CHROMOSOME UNDETERMINED SCAFFOLD_47, WHOLE GENOME SHOTGUN SEQUENCE"/>
    <property type="match status" value="1"/>
</dbReference>
<dbReference type="PROSITE" id="PS00194">
    <property type="entry name" value="THIOREDOXIN_1"/>
    <property type="match status" value="1"/>
</dbReference>
<evidence type="ECO:0000256" key="1">
    <source>
        <dbReference type="ARBA" id="ARBA00004196"/>
    </source>
</evidence>
<accession>A0A7Y9QZ39</accession>
<dbReference type="InterPro" id="IPR013766">
    <property type="entry name" value="Thioredoxin_domain"/>
</dbReference>
<evidence type="ECO:0000259" key="4">
    <source>
        <dbReference type="PROSITE" id="PS51352"/>
    </source>
</evidence>
<dbReference type="Pfam" id="PF08534">
    <property type="entry name" value="Redoxin"/>
    <property type="match status" value="1"/>
</dbReference>
<dbReference type="PANTHER" id="PTHR42852">
    <property type="entry name" value="THIOL:DISULFIDE INTERCHANGE PROTEIN DSBE"/>
    <property type="match status" value="1"/>
</dbReference>
<dbReference type="CDD" id="cd02966">
    <property type="entry name" value="TlpA_like_family"/>
    <property type="match status" value="1"/>
</dbReference>
<dbReference type="RefSeq" id="WP_179633139.1">
    <property type="nucleotide sequence ID" value="NZ_JACCFH010000001.1"/>
</dbReference>
<evidence type="ECO:0000256" key="3">
    <source>
        <dbReference type="ARBA" id="ARBA00023284"/>
    </source>
</evidence>
<comment type="subcellular location">
    <subcellularLocation>
        <location evidence="1">Cell envelope</location>
    </subcellularLocation>
</comment>
<dbReference type="AlphaFoldDB" id="A0A7Y9QZ39"/>
<organism evidence="5 6">
    <name type="scientific">Sphaerotilus montanus</name>
    <dbReference type="NCBI Taxonomy" id="522889"/>
    <lineage>
        <taxon>Bacteria</taxon>
        <taxon>Pseudomonadati</taxon>
        <taxon>Pseudomonadota</taxon>
        <taxon>Betaproteobacteria</taxon>
        <taxon>Burkholderiales</taxon>
        <taxon>Sphaerotilaceae</taxon>
        <taxon>Sphaerotilus</taxon>
    </lineage>
</organism>
<comment type="caution">
    <text evidence="5">The sequence shown here is derived from an EMBL/GenBank/DDBJ whole genome shotgun (WGS) entry which is preliminary data.</text>
</comment>
<feature type="domain" description="Thioredoxin" evidence="4">
    <location>
        <begin position="31"/>
        <end position="189"/>
    </location>
</feature>
<keyword evidence="2" id="KW-0201">Cytochrome c-type biogenesis</keyword>
<dbReference type="PROSITE" id="PS51352">
    <property type="entry name" value="THIOREDOXIN_2"/>
    <property type="match status" value="1"/>
</dbReference>
<keyword evidence="6" id="KW-1185">Reference proteome</keyword>
<dbReference type="InterPro" id="IPR013740">
    <property type="entry name" value="Redoxin"/>
</dbReference>
<evidence type="ECO:0000313" key="5">
    <source>
        <dbReference type="EMBL" id="NYG32225.1"/>
    </source>
</evidence>
<keyword evidence="3" id="KW-0676">Redox-active center</keyword>
<dbReference type="GO" id="GO:0015036">
    <property type="term" value="F:disulfide oxidoreductase activity"/>
    <property type="evidence" value="ECO:0007669"/>
    <property type="project" value="UniProtKB-ARBA"/>
</dbReference>
<proteinExistence type="predicted"/>